<keyword evidence="13" id="KW-0407">Ion channel</keyword>
<dbReference type="KEGG" id="spu:577098"/>
<evidence type="ECO:0000256" key="9">
    <source>
        <dbReference type="ARBA" id="ARBA00023170"/>
    </source>
</evidence>
<dbReference type="InParanoid" id="A0A7M7R9Y6"/>
<dbReference type="GO" id="GO:1904315">
    <property type="term" value="F:transmitter-gated monoatomic ion channel activity involved in regulation of postsynaptic membrane potential"/>
    <property type="evidence" value="ECO:0000318"/>
    <property type="project" value="GO_Central"/>
</dbReference>
<dbReference type="SMART" id="SM00918">
    <property type="entry name" value="Lig_chan-Glu_bd"/>
    <property type="match status" value="1"/>
</dbReference>
<dbReference type="FunFam" id="3.40.190.10:FF:000681">
    <property type="entry name" value="Uncharacterized protein"/>
    <property type="match status" value="1"/>
</dbReference>
<evidence type="ECO:0000256" key="10">
    <source>
        <dbReference type="ARBA" id="ARBA00023180"/>
    </source>
</evidence>
<evidence type="ECO:0000256" key="8">
    <source>
        <dbReference type="ARBA" id="ARBA00023136"/>
    </source>
</evidence>
<evidence type="ECO:0000256" key="11">
    <source>
        <dbReference type="ARBA" id="ARBA00023257"/>
    </source>
</evidence>
<protein>
    <submittedName>
        <fullName evidence="22">Uncharacterized protein</fullName>
    </submittedName>
</protein>
<evidence type="ECO:0000256" key="15">
    <source>
        <dbReference type="PIRSR" id="PIRSR601508-1"/>
    </source>
</evidence>
<dbReference type="GO" id="GO:0043197">
    <property type="term" value="C:dendritic spine"/>
    <property type="evidence" value="ECO:0000318"/>
    <property type="project" value="GO_Central"/>
</dbReference>
<dbReference type="SUPFAM" id="SSF53850">
    <property type="entry name" value="Periplasmic binding protein-like II"/>
    <property type="match status" value="1"/>
</dbReference>
<keyword evidence="4 19" id="KW-0812">Transmembrane</keyword>
<evidence type="ECO:0000256" key="13">
    <source>
        <dbReference type="ARBA" id="ARBA00023303"/>
    </source>
</evidence>
<reference evidence="22" key="2">
    <citation type="submission" date="2021-01" db="UniProtKB">
        <authorList>
            <consortium name="EnsemblMetazoa"/>
        </authorList>
    </citation>
    <scope>IDENTIFICATION</scope>
</reference>
<keyword evidence="12" id="KW-1071">Ligand-gated ion channel</keyword>
<evidence type="ECO:0000256" key="1">
    <source>
        <dbReference type="ARBA" id="ARBA00004651"/>
    </source>
</evidence>
<dbReference type="InterPro" id="IPR015683">
    <property type="entry name" value="Ionotropic_Glu_rcpt"/>
</dbReference>
<feature type="disulfide bond" evidence="17">
    <location>
        <begin position="775"/>
        <end position="836"/>
    </location>
</feature>
<evidence type="ECO:0000256" key="4">
    <source>
        <dbReference type="ARBA" id="ARBA00022692"/>
    </source>
</evidence>
<evidence type="ECO:0000256" key="12">
    <source>
        <dbReference type="ARBA" id="ARBA00023286"/>
    </source>
</evidence>
<evidence type="ECO:0000313" key="23">
    <source>
        <dbReference type="Proteomes" id="UP000007110"/>
    </source>
</evidence>
<dbReference type="GO" id="GO:0098839">
    <property type="term" value="C:postsynaptic density membrane"/>
    <property type="evidence" value="ECO:0000318"/>
    <property type="project" value="GO_Central"/>
</dbReference>
<keyword evidence="5 19" id="KW-1133">Transmembrane helix</keyword>
<dbReference type="EnsemblMetazoa" id="XM_777350">
    <property type="protein sequence ID" value="XP_782443"/>
    <property type="gene ID" value="LOC577098"/>
</dbReference>
<feature type="binding site" evidence="15">
    <location>
        <position position="538"/>
    </location>
    <ligand>
        <name>L-glutamate</name>
        <dbReference type="ChEBI" id="CHEBI:29985"/>
    </ligand>
</feature>
<dbReference type="InterPro" id="IPR028082">
    <property type="entry name" value="Peripla_BP_I"/>
</dbReference>
<feature type="transmembrane region" description="Helical" evidence="19">
    <location>
        <begin position="858"/>
        <end position="883"/>
    </location>
</feature>
<evidence type="ECO:0000256" key="17">
    <source>
        <dbReference type="PIRSR" id="PIRSR601508-3"/>
    </source>
</evidence>
<evidence type="ECO:0000256" key="2">
    <source>
        <dbReference type="ARBA" id="ARBA00022448"/>
    </source>
</evidence>
<dbReference type="FunFam" id="3.40.190.10:FF:000672">
    <property type="entry name" value="Uncharacterized protein"/>
    <property type="match status" value="1"/>
</dbReference>
<keyword evidence="23" id="KW-1185">Reference proteome</keyword>
<dbReference type="SMART" id="SM00079">
    <property type="entry name" value="PBPe"/>
    <property type="match status" value="1"/>
</dbReference>
<proteinExistence type="predicted"/>
<evidence type="ECO:0000256" key="19">
    <source>
        <dbReference type="SAM" id="Phobius"/>
    </source>
</evidence>
<evidence type="ECO:0000313" key="22">
    <source>
        <dbReference type="EnsemblMetazoa" id="XP_782443"/>
    </source>
</evidence>
<dbReference type="Proteomes" id="UP000007110">
    <property type="component" value="Unassembled WGS sequence"/>
</dbReference>
<organism evidence="22 23">
    <name type="scientific">Strongylocentrotus purpuratus</name>
    <name type="common">Purple sea urchin</name>
    <dbReference type="NCBI Taxonomy" id="7668"/>
    <lineage>
        <taxon>Eukaryota</taxon>
        <taxon>Metazoa</taxon>
        <taxon>Echinodermata</taxon>
        <taxon>Eleutherozoa</taxon>
        <taxon>Echinozoa</taxon>
        <taxon>Echinoidea</taxon>
        <taxon>Euechinoidea</taxon>
        <taxon>Echinacea</taxon>
        <taxon>Camarodonta</taxon>
        <taxon>Echinidea</taxon>
        <taxon>Strongylocentrotidae</taxon>
        <taxon>Strongylocentrotus</taxon>
    </lineage>
</organism>
<reference evidence="23" key="1">
    <citation type="submission" date="2015-02" db="EMBL/GenBank/DDBJ databases">
        <title>Genome sequencing for Strongylocentrotus purpuratus.</title>
        <authorList>
            <person name="Murali S."/>
            <person name="Liu Y."/>
            <person name="Vee V."/>
            <person name="English A."/>
            <person name="Wang M."/>
            <person name="Skinner E."/>
            <person name="Han Y."/>
            <person name="Muzny D.M."/>
            <person name="Worley K.C."/>
            <person name="Gibbs R.A."/>
        </authorList>
    </citation>
    <scope>NUCLEOTIDE SEQUENCE</scope>
</reference>
<keyword evidence="10" id="KW-0325">Glycoprotein</keyword>
<dbReference type="Gene3D" id="1.10.287.70">
    <property type="match status" value="1"/>
</dbReference>
<keyword evidence="7" id="KW-0406">Ion transport</keyword>
<dbReference type="GO" id="GO:0050804">
    <property type="term" value="P:modulation of chemical synaptic transmission"/>
    <property type="evidence" value="ECO:0000318"/>
    <property type="project" value="GO_Central"/>
</dbReference>
<evidence type="ECO:0000256" key="5">
    <source>
        <dbReference type="ARBA" id="ARBA00022989"/>
    </source>
</evidence>
<evidence type="ECO:0000259" key="20">
    <source>
        <dbReference type="SMART" id="SM00079"/>
    </source>
</evidence>
<dbReference type="OrthoDB" id="5984008at2759"/>
<dbReference type="PRINTS" id="PR00177">
    <property type="entry name" value="NMDARECEPTOR"/>
</dbReference>
<keyword evidence="6" id="KW-0770">Synapse</keyword>
<evidence type="ECO:0000256" key="14">
    <source>
        <dbReference type="ARBA" id="ARBA00034100"/>
    </source>
</evidence>
<feature type="compositionally biased region" description="Gly residues" evidence="18">
    <location>
        <begin position="907"/>
        <end position="926"/>
    </location>
</feature>
<dbReference type="InterPro" id="IPR001320">
    <property type="entry name" value="Iontro_rcpt_C"/>
</dbReference>
<dbReference type="CDD" id="cd13685">
    <property type="entry name" value="PBP2_iGluR_non_NMDA_like"/>
    <property type="match status" value="1"/>
</dbReference>
<dbReference type="Pfam" id="PF00060">
    <property type="entry name" value="Lig_chan"/>
    <property type="match status" value="1"/>
</dbReference>
<dbReference type="Gene3D" id="3.40.190.10">
    <property type="entry name" value="Periplasmic binding protein-like II"/>
    <property type="match status" value="2"/>
</dbReference>
<keyword evidence="9" id="KW-0675">Receptor</keyword>
<dbReference type="RefSeq" id="XP_782443.3">
    <property type="nucleotide sequence ID" value="XM_777350.5"/>
</dbReference>
<dbReference type="SUPFAM" id="SSF53822">
    <property type="entry name" value="Periplasmic binding protein-like I"/>
    <property type="match status" value="1"/>
</dbReference>
<keyword evidence="11" id="KW-0628">Postsynaptic cell membrane</keyword>
<feature type="binding site" evidence="15">
    <location>
        <position position="540"/>
    </location>
    <ligand>
        <name>L-glutamate</name>
        <dbReference type="ChEBI" id="CHEBI:29985"/>
    </ligand>
</feature>
<evidence type="ECO:0000256" key="16">
    <source>
        <dbReference type="PIRSR" id="PIRSR601508-2"/>
    </source>
</evidence>
<feature type="transmembrane region" description="Helical" evidence="19">
    <location>
        <begin position="660"/>
        <end position="681"/>
    </location>
</feature>
<dbReference type="GO" id="GO:0032281">
    <property type="term" value="C:AMPA glutamate receptor complex"/>
    <property type="evidence" value="ECO:0000318"/>
    <property type="project" value="GO_Central"/>
</dbReference>
<evidence type="ECO:0000256" key="18">
    <source>
        <dbReference type="SAM" id="MobiDB-lite"/>
    </source>
</evidence>
<sequence>MARRRERKDDSRSRRTLQICILAAICFWMTESADVGISALFGTETGYQDNYKTIIQDGVRYINRNTTFLSEVHQLVFVDSSINSRPSNSVYVALQEGCDHVATSQVSALVLPKDRCTASDDIAGVLSHATNPVFSIDPGNLGSGSTAFKMQPSPEDMTSFYIDILSYYSWMNFTLLYDDGGAFANMEGVMEYATMNKWNISTVIIDEEFGNNIPMIEERGSKNIFIYCSSEIILRNTIDQALLFGTMGPAYTWMIGNMDMGIDRQFLEDLEDSNGFVTRFNMNYTREQQYALPTARNTPTGEWQFRERCAFDAVIAVGHGLRLYRKKRVADGNTGSSVLPGDSSMPACPTSSLVVNENDLTYYLKEVTFEGITGTVAFDDEGNRVNYTITVRSGQGETIDQIRGDWTQNIEYWEDKWNRKWESEGRFNVTTYNYGNDRKIKVVSIEAEPFLFLREKRAQELNQYNLRQSSTYTGNDRYEGYIMDLLARIKSNMRGIDFDYEVELVPDNKYGNKDVFSEEWDGMIGEVVRRKADIAAGPLTVTEERERHVDFTFSFMSGGVKLLLQNPYFVQHYIFRLTYPFGIEVWFINLIVFLLVALLLFLFNYFDPYEWQAAAERGETFEENGKNFNLKNSLWFCTTTMFLQSYDNSPRSNAGRTLTAFWWVFILVMVFLYLFNLTFFINSNKRLVHVKDAGDLLDQDDVVFGTVDEGSIYWYLYKSSIPEYNRIWQRMYSAQPSAFVKNTTEGVERVRNSNGFFAFLGEAGELDYIASKRPCNLMVSGGYIDRTTYALAVQTDSPLRDQLSYAIETLRDSGVLEDLQREWWERESEINNRYRCNNLTTWERQGVFSFTVNDLQGVYFMLLLGFLVAFIVFLLEVIFFAAFGGKSKGTRNKSRGGVSRNPPPPMSGGGGGPIGGGQPIGGGGGKSDGKEKMWI</sequence>
<dbReference type="Pfam" id="PF01094">
    <property type="entry name" value="ANF_receptor"/>
    <property type="match status" value="1"/>
</dbReference>
<name>A0A7M7R9Y6_STRPU</name>
<feature type="region of interest" description="Disordered" evidence="18">
    <location>
        <begin position="888"/>
        <end position="935"/>
    </location>
</feature>
<dbReference type="PANTHER" id="PTHR18966">
    <property type="entry name" value="IONOTROPIC GLUTAMATE RECEPTOR"/>
    <property type="match status" value="1"/>
</dbReference>
<dbReference type="FunFam" id="3.40.50.2300:FF:000753">
    <property type="entry name" value="Uncharacterized protein"/>
    <property type="match status" value="1"/>
</dbReference>
<evidence type="ECO:0000256" key="3">
    <source>
        <dbReference type="ARBA" id="ARBA00022475"/>
    </source>
</evidence>
<dbReference type="Gene3D" id="3.40.50.2300">
    <property type="match status" value="2"/>
</dbReference>
<dbReference type="InterPro" id="IPR001828">
    <property type="entry name" value="ANF_lig-bd_rcpt"/>
</dbReference>
<evidence type="ECO:0000256" key="7">
    <source>
        <dbReference type="ARBA" id="ARBA00023065"/>
    </source>
</evidence>
<accession>A0A7M7R9Y6</accession>
<dbReference type="OMA" id="LTTWERQ"/>
<feature type="binding site" evidence="15">
    <location>
        <position position="762"/>
    </location>
    <ligand>
        <name>L-glutamate</name>
        <dbReference type="ChEBI" id="CHEBI:29985"/>
    </ligand>
</feature>
<dbReference type="GO" id="GO:0005886">
    <property type="term" value="C:plasma membrane"/>
    <property type="evidence" value="ECO:0000318"/>
    <property type="project" value="GO_Central"/>
</dbReference>
<dbReference type="AlphaFoldDB" id="A0A7M7R9Y6"/>
<feature type="binding site" evidence="15">
    <location>
        <position position="545"/>
    </location>
    <ligand>
        <name>L-glutamate</name>
        <dbReference type="ChEBI" id="CHEBI:29985"/>
    </ligand>
</feature>
<dbReference type="InterPro" id="IPR001508">
    <property type="entry name" value="Iono_Glu_rcpt_met"/>
</dbReference>
<evidence type="ECO:0000256" key="6">
    <source>
        <dbReference type="ARBA" id="ARBA00023018"/>
    </source>
</evidence>
<keyword evidence="2" id="KW-0813">Transport</keyword>
<feature type="binding site" evidence="15">
    <location>
        <position position="711"/>
    </location>
    <ligand>
        <name>L-glutamate</name>
        <dbReference type="ChEBI" id="CHEBI:29985"/>
    </ligand>
</feature>
<keyword evidence="8 19" id="KW-0472">Membrane</keyword>
<feature type="domain" description="Ionotropic glutamate receptor C-terminal" evidence="20">
    <location>
        <begin position="439"/>
        <end position="826"/>
    </location>
</feature>
<dbReference type="GO" id="GO:0035249">
    <property type="term" value="P:synaptic transmission, glutamatergic"/>
    <property type="evidence" value="ECO:0000318"/>
    <property type="project" value="GO_Central"/>
</dbReference>
<dbReference type="GeneID" id="577098"/>
<dbReference type="GO" id="GO:0004971">
    <property type="term" value="F:AMPA glutamate receptor activity"/>
    <property type="evidence" value="ECO:0000318"/>
    <property type="project" value="GO_Central"/>
</dbReference>
<feature type="domain" description="Ionotropic glutamate receptor L-glutamate and glycine-binding" evidence="21">
    <location>
        <begin position="463"/>
        <end position="529"/>
    </location>
</feature>
<feature type="site" description="Crucial to convey clamshell closure to channel opening" evidence="16">
    <location>
        <position position="690"/>
    </location>
</feature>
<comment type="subcellular location">
    <subcellularLocation>
        <location evidence="1">Cell membrane</location>
        <topology evidence="1">Multi-pass membrane protein</topology>
    </subcellularLocation>
    <subcellularLocation>
        <location evidence="14">Postsynaptic cell membrane</location>
    </subcellularLocation>
</comment>
<keyword evidence="17" id="KW-1015">Disulfide bond</keyword>
<dbReference type="Pfam" id="PF10613">
    <property type="entry name" value="Lig_chan-Glu_bd"/>
    <property type="match status" value="1"/>
</dbReference>
<dbReference type="InterPro" id="IPR019594">
    <property type="entry name" value="Glu/Gly-bd"/>
</dbReference>
<feature type="transmembrane region" description="Helical" evidence="19">
    <location>
        <begin position="586"/>
        <end position="606"/>
    </location>
</feature>
<keyword evidence="3" id="KW-1003">Cell membrane</keyword>
<evidence type="ECO:0000259" key="21">
    <source>
        <dbReference type="SMART" id="SM00918"/>
    </source>
</evidence>